<evidence type="ECO:0000259" key="6">
    <source>
        <dbReference type="PROSITE" id="PS50977"/>
    </source>
</evidence>
<feature type="DNA-binding region" description="H-T-H motif" evidence="4">
    <location>
        <begin position="29"/>
        <end position="48"/>
    </location>
</feature>
<evidence type="ECO:0000256" key="3">
    <source>
        <dbReference type="ARBA" id="ARBA00023163"/>
    </source>
</evidence>
<dbReference type="EMBL" id="JAINVZ010000004">
    <property type="protein sequence ID" value="MBY8884670.1"/>
    <property type="molecule type" value="Genomic_DNA"/>
</dbReference>
<proteinExistence type="predicted"/>
<dbReference type="InterPro" id="IPR009057">
    <property type="entry name" value="Homeodomain-like_sf"/>
</dbReference>
<feature type="domain" description="HTH tetR-type" evidence="6">
    <location>
        <begin position="6"/>
        <end position="66"/>
    </location>
</feature>
<dbReference type="InterPro" id="IPR036271">
    <property type="entry name" value="Tet_transcr_reg_TetR-rel_C_sf"/>
</dbReference>
<accession>A0ABS7QQM2</accession>
<comment type="caution">
    <text evidence="7">The sequence shown here is derived from an EMBL/GenBank/DDBJ whole genome shotgun (WGS) entry which is preliminary data.</text>
</comment>
<dbReference type="Pfam" id="PF00440">
    <property type="entry name" value="TetR_N"/>
    <property type="match status" value="1"/>
</dbReference>
<dbReference type="PROSITE" id="PS50977">
    <property type="entry name" value="HTH_TETR_2"/>
    <property type="match status" value="1"/>
</dbReference>
<dbReference type="InterPro" id="IPR001647">
    <property type="entry name" value="HTH_TetR"/>
</dbReference>
<feature type="compositionally biased region" description="Low complexity" evidence="5">
    <location>
        <begin position="295"/>
        <end position="308"/>
    </location>
</feature>
<evidence type="ECO:0000256" key="4">
    <source>
        <dbReference type="PROSITE-ProRule" id="PRU00335"/>
    </source>
</evidence>
<keyword evidence="3" id="KW-0804">Transcription</keyword>
<organism evidence="7 8">
    <name type="scientific">Streptantibioticus parmotrematis</name>
    <dbReference type="NCBI Taxonomy" id="2873249"/>
    <lineage>
        <taxon>Bacteria</taxon>
        <taxon>Bacillati</taxon>
        <taxon>Actinomycetota</taxon>
        <taxon>Actinomycetes</taxon>
        <taxon>Kitasatosporales</taxon>
        <taxon>Streptomycetaceae</taxon>
        <taxon>Streptantibioticus</taxon>
    </lineage>
</organism>
<sequence>MQVRAARTRQALIHAAAELIDDRGMKGTGLLDISRSAGVSKGALYFHFASKDDLIAAVRQEARGSVMALADECLDGRTSTLAGAALFTTAMSRHMREDPVLRAGLRLEAEGAVGERLGGDSLRQGWLTALRERLAADADAGRLRDDACARNTANLLAAVTVGLEALGREDETWWDPGVTTGIWELLLRLAGPGEAAEEDMAGILSELRAMAHGERGAVDPEDAREEVRDGAAEGESGCDADASGPDHPSDTAPGDVRHETLTAPGRPAPSGDEAGLRMPPAAPVPTMPAGGERVAALAGASSSSYGRD</sequence>
<evidence type="ECO:0000313" key="7">
    <source>
        <dbReference type="EMBL" id="MBY8884670.1"/>
    </source>
</evidence>
<keyword evidence="2 4" id="KW-0238">DNA-binding</keyword>
<evidence type="ECO:0000313" key="8">
    <source>
        <dbReference type="Proteomes" id="UP001198565"/>
    </source>
</evidence>
<keyword evidence="1" id="KW-0805">Transcription regulation</keyword>
<gene>
    <name evidence="7" type="ORF">K7472_07405</name>
</gene>
<dbReference type="RefSeq" id="WP_222975332.1">
    <property type="nucleotide sequence ID" value="NZ_JAINVZ010000004.1"/>
</dbReference>
<dbReference type="SUPFAM" id="SSF48498">
    <property type="entry name" value="Tetracyclin repressor-like, C-terminal domain"/>
    <property type="match status" value="1"/>
</dbReference>
<dbReference type="Gene3D" id="1.10.357.10">
    <property type="entry name" value="Tetracycline Repressor, domain 2"/>
    <property type="match status" value="1"/>
</dbReference>
<protein>
    <submittedName>
        <fullName evidence="7">TetR/AcrR family transcriptional regulator</fullName>
    </submittedName>
</protein>
<dbReference type="PANTHER" id="PTHR30055:SF234">
    <property type="entry name" value="HTH-TYPE TRANSCRIPTIONAL REGULATOR BETI"/>
    <property type="match status" value="1"/>
</dbReference>
<dbReference type="PANTHER" id="PTHR30055">
    <property type="entry name" value="HTH-TYPE TRANSCRIPTIONAL REGULATOR RUTR"/>
    <property type="match status" value="1"/>
</dbReference>
<evidence type="ECO:0000256" key="1">
    <source>
        <dbReference type="ARBA" id="ARBA00023015"/>
    </source>
</evidence>
<dbReference type="PRINTS" id="PR00455">
    <property type="entry name" value="HTHTETR"/>
</dbReference>
<name>A0ABS7QQM2_9ACTN</name>
<evidence type="ECO:0000256" key="5">
    <source>
        <dbReference type="SAM" id="MobiDB-lite"/>
    </source>
</evidence>
<dbReference type="SUPFAM" id="SSF46689">
    <property type="entry name" value="Homeodomain-like"/>
    <property type="match status" value="1"/>
</dbReference>
<dbReference type="InterPro" id="IPR050109">
    <property type="entry name" value="HTH-type_TetR-like_transc_reg"/>
</dbReference>
<evidence type="ECO:0000256" key="2">
    <source>
        <dbReference type="ARBA" id="ARBA00023125"/>
    </source>
</evidence>
<dbReference type="Proteomes" id="UP001198565">
    <property type="component" value="Unassembled WGS sequence"/>
</dbReference>
<feature type="region of interest" description="Disordered" evidence="5">
    <location>
        <begin position="212"/>
        <end position="308"/>
    </location>
</feature>
<reference evidence="7 8" key="1">
    <citation type="submission" date="2021-08" db="EMBL/GenBank/DDBJ databases">
        <title>Streptomyces sp. PTM05 isolated from lichen.</title>
        <authorList>
            <person name="Somphong A."/>
            <person name="Phongsopitanun W."/>
            <person name="Tanasupawat S."/>
        </authorList>
    </citation>
    <scope>NUCLEOTIDE SEQUENCE [LARGE SCALE GENOMIC DNA]</scope>
    <source>
        <strain evidence="7 8">Ptm05</strain>
    </source>
</reference>
<keyword evidence="8" id="KW-1185">Reference proteome</keyword>